<sequence>VFGRAIHSLAKIGEEIYFGAETDGLAVKSVNSSRTGFASFFFKSSFFLKYSKHSTSSTNDLSASTSCLMVFKSLSNLEKTVDKCKISLNVDEDRLMFQLQCRHGLVKTYNLTYFECENLQALFNTNDNQNSICTQSKLFAEVVSNFQPSVDELNITMLIDRVLIRNHVEDINGGGVVWGKMVMRLFECKRWRGYMGIISG</sequence>
<dbReference type="GeneID" id="20213394"/>
<dbReference type="PANTHER" id="PTHR15237">
    <property type="entry name" value="DNA REPAIR PROTEIN RAD9"/>
    <property type="match status" value="1"/>
</dbReference>
<reference evidence="1 3" key="2">
    <citation type="journal article" date="2013" name="Nature">
        <title>Insights into bilaterian evolution from three spiralian genomes.</title>
        <authorList>
            <person name="Simakov O."/>
            <person name="Marletaz F."/>
            <person name="Cho S.J."/>
            <person name="Edsinger-Gonzales E."/>
            <person name="Havlak P."/>
            <person name="Hellsten U."/>
            <person name="Kuo D.H."/>
            <person name="Larsson T."/>
            <person name="Lv J."/>
            <person name="Arendt D."/>
            <person name="Savage R."/>
            <person name="Osoegawa K."/>
            <person name="de Jong P."/>
            <person name="Grimwood J."/>
            <person name="Chapman J.A."/>
            <person name="Shapiro H."/>
            <person name="Aerts A."/>
            <person name="Otillar R.P."/>
            <person name="Terry A.Y."/>
            <person name="Boore J.L."/>
            <person name="Grigoriev I.V."/>
            <person name="Lindberg D.R."/>
            <person name="Seaver E.C."/>
            <person name="Weisblat D.A."/>
            <person name="Putnam N.H."/>
            <person name="Rokhsar D.S."/>
        </authorList>
    </citation>
    <scope>NUCLEOTIDE SEQUENCE</scope>
</reference>
<dbReference type="CTD" id="20213394"/>
<dbReference type="EMBL" id="AMQM01000290">
    <property type="status" value="NOT_ANNOTATED_CDS"/>
    <property type="molecule type" value="Genomic_DNA"/>
</dbReference>
<dbReference type="Pfam" id="PF04139">
    <property type="entry name" value="Rad9"/>
    <property type="match status" value="1"/>
</dbReference>
<dbReference type="InterPro" id="IPR007268">
    <property type="entry name" value="Rad9/Ddc1"/>
</dbReference>
<proteinExistence type="predicted"/>
<dbReference type="GO" id="GO:0000077">
    <property type="term" value="P:DNA damage checkpoint signaling"/>
    <property type="evidence" value="ECO:0007669"/>
    <property type="project" value="InterPro"/>
</dbReference>
<evidence type="ECO:0000313" key="2">
    <source>
        <dbReference type="EnsemblMetazoa" id="HelroP62760"/>
    </source>
</evidence>
<dbReference type="SUPFAM" id="SSF55979">
    <property type="entry name" value="DNA clamp"/>
    <property type="match status" value="1"/>
</dbReference>
<accession>T1FX46</accession>
<dbReference type="HOGENOM" id="CLU_1369271_0_0_1"/>
<dbReference type="AlphaFoldDB" id="T1FX46"/>
<dbReference type="InParanoid" id="T1FX46"/>
<reference evidence="3" key="1">
    <citation type="submission" date="2012-12" db="EMBL/GenBank/DDBJ databases">
        <authorList>
            <person name="Hellsten U."/>
            <person name="Grimwood J."/>
            <person name="Chapman J.A."/>
            <person name="Shapiro H."/>
            <person name="Aerts A."/>
            <person name="Otillar R.P."/>
            <person name="Terry A.Y."/>
            <person name="Boore J.L."/>
            <person name="Simakov O."/>
            <person name="Marletaz F."/>
            <person name="Cho S.-J."/>
            <person name="Edsinger-Gonzales E."/>
            <person name="Havlak P."/>
            <person name="Kuo D.-H."/>
            <person name="Larsson T."/>
            <person name="Lv J."/>
            <person name="Arendt D."/>
            <person name="Savage R."/>
            <person name="Osoegawa K."/>
            <person name="de Jong P."/>
            <person name="Lindberg D.R."/>
            <person name="Seaver E.C."/>
            <person name="Weisblat D.A."/>
            <person name="Putnam N.H."/>
            <person name="Grigoriev I.V."/>
            <person name="Rokhsar D.S."/>
        </authorList>
    </citation>
    <scope>NUCLEOTIDE SEQUENCE</scope>
</reference>
<dbReference type="OrthoDB" id="60092at2759"/>
<name>T1FX46_HELRO</name>
<dbReference type="Proteomes" id="UP000015101">
    <property type="component" value="Unassembled WGS sequence"/>
</dbReference>
<dbReference type="GO" id="GO:0030896">
    <property type="term" value="C:checkpoint clamp complex"/>
    <property type="evidence" value="ECO:0007669"/>
    <property type="project" value="InterPro"/>
</dbReference>
<dbReference type="EMBL" id="KB095811">
    <property type="protein sequence ID" value="ESO13046.1"/>
    <property type="molecule type" value="Genomic_DNA"/>
</dbReference>
<dbReference type="OMA" id="RETIRCK"/>
<reference evidence="2" key="3">
    <citation type="submission" date="2015-06" db="UniProtKB">
        <authorList>
            <consortium name="EnsemblMetazoa"/>
        </authorList>
    </citation>
    <scope>IDENTIFICATION</scope>
</reference>
<dbReference type="PANTHER" id="PTHR15237:SF0">
    <property type="entry name" value="CELL CYCLE CHECKPOINT CONTROL PROTEIN"/>
    <property type="match status" value="1"/>
</dbReference>
<dbReference type="RefSeq" id="XP_009009766.1">
    <property type="nucleotide sequence ID" value="XM_009011518.1"/>
</dbReference>
<evidence type="ECO:0000313" key="3">
    <source>
        <dbReference type="Proteomes" id="UP000015101"/>
    </source>
</evidence>
<dbReference type="STRING" id="6412.T1FX46"/>
<dbReference type="eggNOG" id="KOG2810">
    <property type="taxonomic scope" value="Eukaryota"/>
</dbReference>
<dbReference type="Gene3D" id="3.70.10.10">
    <property type="match status" value="1"/>
</dbReference>
<dbReference type="EnsemblMetazoa" id="HelroT62760">
    <property type="protein sequence ID" value="HelroP62760"/>
    <property type="gene ID" value="HelroG62760"/>
</dbReference>
<gene>
    <name evidence="2" type="primary">20213394</name>
    <name evidence="1" type="ORF">HELRODRAFT_62760</name>
</gene>
<keyword evidence="3" id="KW-1185">Reference proteome</keyword>
<organism evidence="2 3">
    <name type="scientific">Helobdella robusta</name>
    <name type="common">Californian leech</name>
    <dbReference type="NCBI Taxonomy" id="6412"/>
    <lineage>
        <taxon>Eukaryota</taxon>
        <taxon>Metazoa</taxon>
        <taxon>Spiralia</taxon>
        <taxon>Lophotrochozoa</taxon>
        <taxon>Annelida</taxon>
        <taxon>Clitellata</taxon>
        <taxon>Hirudinea</taxon>
        <taxon>Rhynchobdellida</taxon>
        <taxon>Glossiphoniidae</taxon>
        <taxon>Helobdella</taxon>
    </lineage>
</organism>
<protein>
    <submittedName>
        <fullName evidence="1 2">Uncharacterized protein</fullName>
    </submittedName>
</protein>
<evidence type="ECO:0000313" key="1">
    <source>
        <dbReference type="EMBL" id="ESO13046.1"/>
    </source>
</evidence>
<dbReference type="KEGG" id="hro:HELRODRAFT_62760"/>
<dbReference type="InterPro" id="IPR046938">
    <property type="entry name" value="DNA_clamp_sf"/>
</dbReference>